<organism evidence="1 2">
    <name type="scientific">Steinernema glaseri</name>
    <dbReference type="NCBI Taxonomy" id="37863"/>
    <lineage>
        <taxon>Eukaryota</taxon>
        <taxon>Metazoa</taxon>
        <taxon>Ecdysozoa</taxon>
        <taxon>Nematoda</taxon>
        <taxon>Chromadorea</taxon>
        <taxon>Rhabditida</taxon>
        <taxon>Tylenchina</taxon>
        <taxon>Panagrolaimomorpha</taxon>
        <taxon>Strongyloidoidea</taxon>
        <taxon>Steinernematidae</taxon>
        <taxon>Steinernema</taxon>
    </lineage>
</organism>
<name>A0A1I7ZIQ9_9BILA</name>
<reference evidence="2" key="1">
    <citation type="submission" date="2016-11" db="UniProtKB">
        <authorList>
            <consortium name="WormBaseParasite"/>
        </authorList>
    </citation>
    <scope>IDENTIFICATION</scope>
</reference>
<dbReference type="WBParaSite" id="L893_g26817.t1">
    <property type="protein sequence ID" value="L893_g26817.t1"/>
    <property type="gene ID" value="L893_g26817"/>
</dbReference>
<dbReference type="AlphaFoldDB" id="A0A1I7ZIQ9"/>
<dbReference type="Proteomes" id="UP000095287">
    <property type="component" value="Unplaced"/>
</dbReference>
<accession>A0A1I7ZIQ9</accession>
<keyword evidence="1" id="KW-1185">Reference proteome</keyword>
<evidence type="ECO:0000313" key="1">
    <source>
        <dbReference type="Proteomes" id="UP000095287"/>
    </source>
</evidence>
<protein>
    <submittedName>
        <fullName evidence="2">DUF1738 domain-containing protein</fullName>
    </submittedName>
</protein>
<sequence>MVAGDHDRRSQSKAKERLKRQAQCNALNITDHEDENGSSDHCLCGKKTWAFREKSGGRKPTGLFAFWNTEKDWKGSCMNGRTNNAERCFGDD</sequence>
<evidence type="ECO:0000313" key="2">
    <source>
        <dbReference type="WBParaSite" id="L893_g26817.t1"/>
    </source>
</evidence>
<proteinExistence type="predicted"/>